<evidence type="ECO:0000313" key="10">
    <source>
        <dbReference type="EMBL" id="PMP63355.1"/>
    </source>
</evidence>
<keyword evidence="3" id="KW-0812">Transmembrane</keyword>
<evidence type="ECO:0000259" key="9">
    <source>
        <dbReference type="PROSITE" id="PS51779"/>
    </source>
</evidence>
<dbReference type="PROSITE" id="PS51779">
    <property type="entry name" value="POTRA"/>
    <property type="match status" value="4"/>
</dbReference>
<feature type="domain" description="POTRA" evidence="9">
    <location>
        <begin position="295"/>
        <end position="397"/>
    </location>
</feature>
<dbReference type="Pfam" id="PF01103">
    <property type="entry name" value="Omp85"/>
    <property type="match status" value="1"/>
</dbReference>
<gene>
    <name evidence="10" type="primary">bamA</name>
    <name evidence="10" type="ORF">C0197_02750</name>
</gene>
<dbReference type="Proteomes" id="UP000235731">
    <property type="component" value="Unassembled WGS sequence"/>
</dbReference>
<accession>A0A2N7PK34</accession>
<keyword evidence="7" id="KW-0998">Cell outer membrane</keyword>
<dbReference type="GO" id="GO:0071709">
    <property type="term" value="P:membrane assembly"/>
    <property type="evidence" value="ECO:0007669"/>
    <property type="project" value="InterPro"/>
</dbReference>
<feature type="domain" description="POTRA" evidence="9">
    <location>
        <begin position="143"/>
        <end position="214"/>
    </location>
</feature>
<evidence type="ECO:0000256" key="5">
    <source>
        <dbReference type="ARBA" id="ARBA00022737"/>
    </source>
</evidence>
<dbReference type="InterPro" id="IPR039910">
    <property type="entry name" value="D15-like"/>
</dbReference>
<name>A0A2N7PK34_9BACT</name>
<evidence type="ECO:0000256" key="1">
    <source>
        <dbReference type="ARBA" id="ARBA00004370"/>
    </source>
</evidence>
<dbReference type="InterPro" id="IPR000184">
    <property type="entry name" value="Bac_surfAg_D15"/>
</dbReference>
<evidence type="ECO:0000256" key="4">
    <source>
        <dbReference type="ARBA" id="ARBA00022729"/>
    </source>
</evidence>
<comment type="subcellular location">
    <subcellularLocation>
        <location evidence="1">Membrane</location>
    </subcellularLocation>
</comment>
<dbReference type="Gene3D" id="3.10.20.310">
    <property type="entry name" value="membrane protein fhac"/>
    <property type="match status" value="5"/>
</dbReference>
<keyword evidence="4" id="KW-0732">Signal</keyword>
<evidence type="ECO:0000256" key="2">
    <source>
        <dbReference type="ARBA" id="ARBA00022452"/>
    </source>
</evidence>
<evidence type="ECO:0000256" key="8">
    <source>
        <dbReference type="NCBIfam" id="TIGR03303"/>
    </source>
</evidence>
<dbReference type="HAMAP" id="MF_01430">
    <property type="entry name" value="OM_assembly_BamA"/>
    <property type="match status" value="1"/>
</dbReference>
<evidence type="ECO:0000313" key="11">
    <source>
        <dbReference type="Proteomes" id="UP000235731"/>
    </source>
</evidence>
<dbReference type="InterPro" id="IPR010827">
    <property type="entry name" value="BamA/TamA_POTRA"/>
</dbReference>
<reference evidence="10 11" key="1">
    <citation type="submission" date="2018-01" db="EMBL/GenBank/DDBJ databases">
        <title>Metagenomic assembled genomes from two thermal pools in the Uzon Caldera, Kamchatka, Russia.</title>
        <authorList>
            <person name="Wilkins L."/>
            <person name="Ettinger C."/>
        </authorList>
    </citation>
    <scope>NUCLEOTIDE SEQUENCE [LARGE SCALE GENOMIC DNA]</scope>
    <source>
        <strain evidence="10">ZAV-15</strain>
    </source>
</reference>
<keyword evidence="5" id="KW-0677">Repeat</keyword>
<keyword evidence="2" id="KW-1134">Transmembrane beta strand</keyword>
<organism evidence="10 11">
    <name type="scientific">Caldimicrobium thiodismutans</name>
    <dbReference type="NCBI Taxonomy" id="1653476"/>
    <lineage>
        <taxon>Bacteria</taxon>
        <taxon>Pseudomonadati</taxon>
        <taxon>Thermodesulfobacteriota</taxon>
        <taxon>Thermodesulfobacteria</taxon>
        <taxon>Thermodesulfobacteriales</taxon>
        <taxon>Thermodesulfobacteriaceae</taxon>
        <taxon>Caldimicrobium</taxon>
    </lineage>
</organism>
<dbReference type="GO" id="GO:0009279">
    <property type="term" value="C:cell outer membrane"/>
    <property type="evidence" value="ECO:0007669"/>
    <property type="project" value="UniProtKB-UniRule"/>
</dbReference>
<dbReference type="InterPro" id="IPR023707">
    <property type="entry name" value="OM_assembly_BamA"/>
</dbReference>
<proteinExistence type="inferred from homology"/>
<feature type="domain" description="POTRA" evidence="9">
    <location>
        <begin position="215"/>
        <end position="292"/>
    </location>
</feature>
<sequence>MKIQRIIKYFLIVLLEFLVISPLYAKEKILLYGQKSFGEPIKEEVLKKYLEGLKKKLSEENYDLEIKPLSEKEALSLLKAGEYFGIGEVRITLIKDSLSLDWKIYRTGKRNPYYFFVTGKVANLEDLFEETLKALKGILEEKIIIEEIRFSGNKRIGEDILLPKLKSKPGDLLNFETLNEDLKTLFKLGYFEEVEVELDEGEKGAVITFKVTERPSIKAITFKGIKEAKKEDLAKIIEIKVGEIPTPEKLNKALENMKAYYEQLGFHGTEITLETKEVSSTQIELVFNIKEGKKKYIKKIEFVGNKAFSNRDLKGYLSVSEKTLFSPIKRYVKYLTAVISPEPQAEPGVYNLAYLYRDLGKIETAYKNKGYIEVKIGEPQIIEEEDGVIIKIPIEEGPQYKVKEVRVLQDLFPEEEIYKRLKTQAGKVFSLGELKEDEVILTHLFSDYGYAYAKVDTNFEKIPGENALKVTFKVEKGPMVYVNRIEIEGNTKTRDKVIRREILLSEGWPYSGKRLEKSEERLRRLGFFEDVQIEKERGAKEEDLNLKVKVKETLTGTFSVGGAYSSSDQFSLITEITQRNWMGKGQRVSISAKIGTRSSRYALNFFDPYFKDTRYSLGWSLYNYETEYEDFTKDSTGGSIRLGYVFTPEFSAYLGYRYDDSKLKDVVNNASVIIQESKNIHITSAFELGAVYDSRNRFFLPTKGWYHELGFSYAGGFLGGDSNFAKFTGEHQVYFPIKNITGHLVFGYGYITEGSGKTIPVYERFFLGGIGSVRGYKFGDISPRDPVTGERIGGTRMFYFQGETIFPLIKNINLNGVLFYDMGSVWSQKYRFSSSEIRKSLGFGIRWFSPFGPLRIEWGYNIDKKPKEDSSNFNFQIGGGF</sequence>
<evidence type="ECO:0000256" key="7">
    <source>
        <dbReference type="ARBA" id="ARBA00023237"/>
    </source>
</evidence>
<comment type="caution">
    <text evidence="10">The sequence shown here is derived from an EMBL/GenBank/DDBJ whole genome shotgun (WGS) entry which is preliminary data.</text>
</comment>
<feature type="domain" description="POTRA" evidence="9">
    <location>
        <begin position="480"/>
        <end position="553"/>
    </location>
</feature>
<dbReference type="AlphaFoldDB" id="A0A2N7PK34"/>
<dbReference type="Pfam" id="PF07244">
    <property type="entry name" value="POTRA"/>
    <property type="match status" value="5"/>
</dbReference>
<dbReference type="Gene3D" id="2.40.160.50">
    <property type="entry name" value="membrane protein fhac: a member of the omp85/tpsb transporter family"/>
    <property type="match status" value="1"/>
</dbReference>
<dbReference type="PANTHER" id="PTHR12815">
    <property type="entry name" value="SORTING AND ASSEMBLY MACHINERY SAMM50 PROTEIN FAMILY MEMBER"/>
    <property type="match status" value="1"/>
</dbReference>
<dbReference type="PIRSF" id="PIRSF006076">
    <property type="entry name" value="OM_assembly_OMP85"/>
    <property type="match status" value="1"/>
</dbReference>
<dbReference type="NCBIfam" id="TIGR03303">
    <property type="entry name" value="OM_YaeT"/>
    <property type="match status" value="1"/>
</dbReference>
<keyword evidence="6" id="KW-0472">Membrane</keyword>
<dbReference type="EMBL" id="PNIE01000038">
    <property type="protein sequence ID" value="PMP63355.1"/>
    <property type="molecule type" value="Genomic_DNA"/>
</dbReference>
<evidence type="ECO:0000256" key="3">
    <source>
        <dbReference type="ARBA" id="ARBA00022692"/>
    </source>
</evidence>
<dbReference type="InterPro" id="IPR034746">
    <property type="entry name" value="POTRA"/>
</dbReference>
<dbReference type="PANTHER" id="PTHR12815:SF47">
    <property type="entry name" value="TRANSLOCATION AND ASSEMBLY MODULE SUBUNIT TAMA"/>
    <property type="match status" value="1"/>
</dbReference>
<protein>
    <recommendedName>
        <fullName evidence="8">Outer membrane protein assembly factor BamA</fullName>
    </recommendedName>
</protein>
<evidence type="ECO:0000256" key="6">
    <source>
        <dbReference type="ARBA" id="ARBA00023136"/>
    </source>
</evidence>